<dbReference type="PATRIC" id="fig|189381.10.peg.958"/>
<proteinExistence type="predicted"/>
<dbReference type="SUPFAM" id="SSF47336">
    <property type="entry name" value="ACP-like"/>
    <property type="match status" value="1"/>
</dbReference>
<dbReference type="GeneID" id="89533422"/>
<evidence type="ECO:0000313" key="2">
    <source>
        <dbReference type="Proteomes" id="UP000076510"/>
    </source>
</evidence>
<reference evidence="2" key="1">
    <citation type="submission" date="2016-01" db="EMBL/GenBank/DDBJ databases">
        <title>Whole genome sequencing of Bhargavaea cecembensis T14.</title>
        <authorList>
            <person name="Hong K.W."/>
        </authorList>
    </citation>
    <scope>NUCLEOTIDE SEQUENCE [LARGE SCALE GENOMIC DNA]</scope>
    <source>
        <strain evidence="2">M19</strain>
    </source>
</reference>
<dbReference type="PROSITE" id="PS50075">
    <property type="entry name" value="CARRIER"/>
    <property type="match status" value="1"/>
</dbReference>
<accession>A0A0J5VCH1</accession>
<dbReference type="EMBL" id="LQQY01000009">
    <property type="protein sequence ID" value="KZE50915.1"/>
    <property type="molecule type" value="Genomic_DNA"/>
</dbReference>
<dbReference type="Pfam" id="PF00550">
    <property type="entry name" value="PP-binding"/>
    <property type="match status" value="1"/>
</dbReference>
<protein>
    <submittedName>
        <fullName evidence="1">Uncharacterized protein</fullName>
    </submittedName>
</protein>
<evidence type="ECO:0000313" key="1">
    <source>
        <dbReference type="EMBL" id="KZE50915.1"/>
    </source>
</evidence>
<organism evidence="1 2">
    <name type="scientific">Rossellomorea marisflavi</name>
    <dbReference type="NCBI Taxonomy" id="189381"/>
    <lineage>
        <taxon>Bacteria</taxon>
        <taxon>Bacillati</taxon>
        <taxon>Bacillota</taxon>
        <taxon>Bacilli</taxon>
        <taxon>Bacillales</taxon>
        <taxon>Bacillaceae</taxon>
        <taxon>Rossellomorea</taxon>
    </lineage>
</organism>
<dbReference type="InterPro" id="IPR036736">
    <property type="entry name" value="ACP-like_sf"/>
</dbReference>
<comment type="caution">
    <text evidence="1">The sequence shown here is derived from an EMBL/GenBank/DDBJ whole genome shotgun (WGS) entry which is preliminary data.</text>
</comment>
<dbReference type="AlphaFoldDB" id="A0A0J5VCH1"/>
<dbReference type="InterPro" id="IPR009081">
    <property type="entry name" value="PP-bd_ACP"/>
</dbReference>
<dbReference type="Gene3D" id="1.10.1200.10">
    <property type="entry name" value="ACP-like"/>
    <property type="match status" value="1"/>
</dbReference>
<dbReference type="RefSeq" id="WP_048005366.1">
    <property type="nucleotide sequence ID" value="NZ_CP047095.1"/>
</dbReference>
<dbReference type="OrthoDB" id="2989828at2"/>
<gene>
    <name evidence="1" type="ORF">AV649_16195</name>
</gene>
<dbReference type="Proteomes" id="UP000076510">
    <property type="component" value="Unassembled WGS sequence"/>
</dbReference>
<sequence>MDELIKRKVVELFTEVYGVNLQEDVDGDTILFGPDSPYKLDSMDVLRIISILKDEYKLEINAMQITNFNTLNKMVEFIKESMPQGAR</sequence>
<name>A0A0J5VCH1_9BACI</name>